<gene>
    <name evidence="2" type="ORF">BJY01DRAFT_252792</name>
</gene>
<evidence type="ECO:0000256" key="1">
    <source>
        <dbReference type="SAM" id="Phobius"/>
    </source>
</evidence>
<sequence length="217" mass="24291">MLVELERAVENRSHGLNKVIGHVSPPGSISISSPTTHTLYQPFYSPKMIFSTFLSIPPPPPPLFYGLTLLTTTTYLATLISKTWSGRATGWLSPVITTRRRRNLALAFYIALVLLEFLQSEWVMAGDWGIISGIKGFSKWVAAQKDRGGFGSWVKWMGPLARLTGHLFVVCNSGSVVFFWLTLAVKELVHFDVEKNVQERARRRAVGEREGEKVSLQ</sequence>
<keyword evidence="1" id="KW-1133">Transmembrane helix</keyword>
<evidence type="ECO:0000313" key="3">
    <source>
        <dbReference type="Proteomes" id="UP001610446"/>
    </source>
</evidence>
<organism evidence="2 3">
    <name type="scientific">Aspergillus pseudoustus</name>
    <dbReference type="NCBI Taxonomy" id="1810923"/>
    <lineage>
        <taxon>Eukaryota</taxon>
        <taxon>Fungi</taxon>
        <taxon>Dikarya</taxon>
        <taxon>Ascomycota</taxon>
        <taxon>Pezizomycotina</taxon>
        <taxon>Eurotiomycetes</taxon>
        <taxon>Eurotiomycetidae</taxon>
        <taxon>Eurotiales</taxon>
        <taxon>Aspergillaceae</taxon>
        <taxon>Aspergillus</taxon>
        <taxon>Aspergillus subgen. Nidulantes</taxon>
    </lineage>
</organism>
<evidence type="ECO:0000313" key="2">
    <source>
        <dbReference type="EMBL" id="KAL2835325.1"/>
    </source>
</evidence>
<accession>A0ABR4J5U9</accession>
<protein>
    <submittedName>
        <fullName evidence="2">Uncharacterized protein</fullName>
    </submittedName>
</protein>
<comment type="caution">
    <text evidence="2">The sequence shown here is derived from an EMBL/GenBank/DDBJ whole genome shotgun (WGS) entry which is preliminary data.</text>
</comment>
<feature type="transmembrane region" description="Helical" evidence="1">
    <location>
        <begin position="163"/>
        <end position="185"/>
    </location>
</feature>
<dbReference type="EMBL" id="JBFXLU010000210">
    <property type="protein sequence ID" value="KAL2835325.1"/>
    <property type="molecule type" value="Genomic_DNA"/>
</dbReference>
<dbReference type="Proteomes" id="UP001610446">
    <property type="component" value="Unassembled WGS sequence"/>
</dbReference>
<keyword evidence="1" id="KW-0812">Transmembrane</keyword>
<keyword evidence="3" id="KW-1185">Reference proteome</keyword>
<proteinExistence type="predicted"/>
<name>A0ABR4J5U9_9EURO</name>
<reference evidence="2 3" key="1">
    <citation type="submission" date="2024-07" db="EMBL/GenBank/DDBJ databases">
        <title>Section-level genome sequencing and comparative genomics of Aspergillus sections Usti and Cavernicolus.</title>
        <authorList>
            <consortium name="Lawrence Berkeley National Laboratory"/>
            <person name="Nybo J.L."/>
            <person name="Vesth T.C."/>
            <person name="Theobald S."/>
            <person name="Frisvad J.C."/>
            <person name="Larsen T.O."/>
            <person name="Kjaerboelling I."/>
            <person name="Rothschild-Mancinelli K."/>
            <person name="Lyhne E.K."/>
            <person name="Kogle M.E."/>
            <person name="Barry K."/>
            <person name="Clum A."/>
            <person name="Na H."/>
            <person name="Ledsgaard L."/>
            <person name="Lin J."/>
            <person name="Lipzen A."/>
            <person name="Kuo A."/>
            <person name="Riley R."/>
            <person name="Mondo S."/>
            <person name="Labutti K."/>
            <person name="Haridas S."/>
            <person name="Pangalinan J."/>
            <person name="Salamov A.A."/>
            <person name="Simmons B.A."/>
            <person name="Magnuson J.K."/>
            <person name="Chen J."/>
            <person name="Drula E."/>
            <person name="Henrissat B."/>
            <person name="Wiebenga A."/>
            <person name="Lubbers R.J."/>
            <person name="Gomes A.C."/>
            <person name="Makela M.R."/>
            <person name="Stajich J."/>
            <person name="Grigoriev I.V."/>
            <person name="Mortensen U.H."/>
            <person name="De Vries R.P."/>
            <person name="Baker S.E."/>
            <person name="Andersen M.R."/>
        </authorList>
    </citation>
    <scope>NUCLEOTIDE SEQUENCE [LARGE SCALE GENOMIC DNA]</scope>
    <source>
        <strain evidence="2 3">CBS 123904</strain>
    </source>
</reference>
<feature type="transmembrane region" description="Helical" evidence="1">
    <location>
        <begin position="63"/>
        <end position="81"/>
    </location>
</feature>
<keyword evidence="1" id="KW-0472">Membrane</keyword>
<feature type="transmembrane region" description="Helical" evidence="1">
    <location>
        <begin position="102"/>
        <end position="119"/>
    </location>
</feature>